<feature type="domain" description="SAM-dependent methyltransferase RsmB-F/NOP2-type catalytic core" evidence="1">
    <location>
        <begin position="133"/>
        <end position="178"/>
    </location>
</feature>
<evidence type="ECO:0000259" key="1">
    <source>
        <dbReference type="Pfam" id="PF01189"/>
    </source>
</evidence>
<dbReference type="InterPro" id="IPR049560">
    <property type="entry name" value="MeTrfase_RsmB-F_NOP2_cat"/>
</dbReference>
<dbReference type="PANTHER" id="PTHR22808:SF1">
    <property type="entry name" value="RNA CYTOSINE-C(5)-METHYLTRANSFERASE NSUN2-RELATED"/>
    <property type="match status" value="1"/>
</dbReference>
<proteinExistence type="predicted"/>
<gene>
    <name evidence="2" type="ORF">ACFFHW_08305</name>
</gene>
<name>A0ABV6G3X1_9GAMM</name>
<accession>A0ABV6G3X1</accession>
<dbReference type="Proteomes" id="UP001589814">
    <property type="component" value="Unassembled WGS sequence"/>
</dbReference>
<sequence length="232" mass="25283">MTSSHSVMPPLPAGDTAFQRPAAPRTGLFSAEEGVSLLQIEQGHRVLDMHASGRQRASRILRDIAYGGMLTANIAGAATLEMPSCYGMGGIQVDMKHIDDEALVPQQMGFFDRVLLDTRFLAGRCSASPYGFERQFRLLQRSVELCRSGGRIVYMTSSPSPEENEVVVDRVLNDSHKALAVRPARLAGVIGTPGQTRWSGQQLDPRLSMALRLYSAGCGSQSCFLTVLERLN</sequence>
<reference evidence="2 3" key="1">
    <citation type="submission" date="2024-09" db="EMBL/GenBank/DDBJ databases">
        <authorList>
            <person name="Sun Q."/>
            <person name="Mori K."/>
        </authorList>
    </citation>
    <scope>NUCLEOTIDE SEQUENCE [LARGE SCALE GENOMIC DNA]</scope>
    <source>
        <strain evidence="2 3">CCM 7415</strain>
    </source>
</reference>
<dbReference type="EMBL" id="JBHLVX010000032">
    <property type="protein sequence ID" value="MFC0267984.1"/>
    <property type="molecule type" value="Genomic_DNA"/>
</dbReference>
<dbReference type="PANTHER" id="PTHR22808">
    <property type="entry name" value="NCL1 YEAST -RELATED NOL1/NOP2/FMU SUN DOMAIN-CONTAINING"/>
    <property type="match status" value="1"/>
</dbReference>
<dbReference type="InterPro" id="IPR029063">
    <property type="entry name" value="SAM-dependent_MTases_sf"/>
</dbReference>
<dbReference type="InterPro" id="IPR023267">
    <property type="entry name" value="RCMT"/>
</dbReference>
<protein>
    <recommendedName>
        <fullName evidence="1">SAM-dependent methyltransferase RsmB-F/NOP2-type catalytic core domain-containing protein</fullName>
    </recommendedName>
</protein>
<keyword evidence="3" id="KW-1185">Reference proteome</keyword>
<evidence type="ECO:0000313" key="3">
    <source>
        <dbReference type="Proteomes" id="UP001589814"/>
    </source>
</evidence>
<evidence type="ECO:0000313" key="2">
    <source>
        <dbReference type="EMBL" id="MFC0267984.1"/>
    </source>
</evidence>
<dbReference type="RefSeq" id="WP_169433462.1">
    <property type="nucleotide sequence ID" value="NZ_JBHLVX010000032.1"/>
</dbReference>
<dbReference type="Gene3D" id="3.40.50.150">
    <property type="entry name" value="Vaccinia Virus protein VP39"/>
    <property type="match status" value="1"/>
</dbReference>
<organism evidence="2 3">
    <name type="scientific">Kushneria aurantia</name>
    <dbReference type="NCBI Taxonomy" id="504092"/>
    <lineage>
        <taxon>Bacteria</taxon>
        <taxon>Pseudomonadati</taxon>
        <taxon>Pseudomonadota</taxon>
        <taxon>Gammaproteobacteria</taxon>
        <taxon>Oceanospirillales</taxon>
        <taxon>Halomonadaceae</taxon>
        <taxon>Kushneria</taxon>
    </lineage>
</organism>
<dbReference type="SUPFAM" id="SSF53335">
    <property type="entry name" value="S-adenosyl-L-methionine-dependent methyltransferases"/>
    <property type="match status" value="1"/>
</dbReference>
<comment type="caution">
    <text evidence="2">The sequence shown here is derived from an EMBL/GenBank/DDBJ whole genome shotgun (WGS) entry which is preliminary data.</text>
</comment>
<dbReference type="Pfam" id="PF01189">
    <property type="entry name" value="Methyltr_RsmB-F"/>
    <property type="match status" value="1"/>
</dbReference>